<name>A0A9W8LJ31_9FUNG</name>
<proteinExistence type="predicted"/>
<sequence length="109" mass="11832">MHCLANETMYKLNIARVHRQLPGLRAATLTTRKIGAIGADPCRFYRMGSVLVFVSDARLKITNLQNQCLLDVVAAQDDPARCPPESNLPSTFRYGAAAAAATASLGRRT</sequence>
<reference evidence="1" key="1">
    <citation type="submission" date="2022-07" db="EMBL/GenBank/DDBJ databases">
        <title>Phylogenomic reconstructions and comparative analyses of Kickxellomycotina fungi.</title>
        <authorList>
            <person name="Reynolds N.K."/>
            <person name="Stajich J.E."/>
            <person name="Barry K."/>
            <person name="Grigoriev I.V."/>
            <person name="Crous P."/>
            <person name="Smith M.E."/>
        </authorList>
    </citation>
    <scope>NUCLEOTIDE SEQUENCE</scope>
    <source>
        <strain evidence="1">NBRC 105414</strain>
    </source>
</reference>
<dbReference type="Proteomes" id="UP001140217">
    <property type="component" value="Unassembled WGS sequence"/>
</dbReference>
<evidence type="ECO:0000313" key="1">
    <source>
        <dbReference type="EMBL" id="KAJ2781241.1"/>
    </source>
</evidence>
<dbReference type="OrthoDB" id="10574787at2759"/>
<keyword evidence="2" id="KW-1185">Reference proteome</keyword>
<protein>
    <submittedName>
        <fullName evidence="1">Uncharacterized protein</fullName>
    </submittedName>
</protein>
<dbReference type="EMBL" id="JANBUL010000111">
    <property type="protein sequence ID" value="KAJ2781241.1"/>
    <property type="molecule type" value="Genomic_DNA"/>
</dbReference>
<evidence type="ECO:0000313" key="2">
    <source>
        <dbReference type="Proteomes" id="UP001140217"/>
    </source>
</evidence>
<gene>
    <name evidence="1" type="ORF">H4R18_003005</name>
</gene>
<accession>A0A9W8LJ31</accession>
<dbReference type="AlphaFoldDB" id="A0A9W8LJ31"/>
<organism evidence="1 2">
    <name type="scientific">Coemansia javaensis</name>
    <dbReference type="NCBI Taxonomy" id="2761396"/>
    <lineage>
        <taxon>Eukaryota</taxon>
        <taxon>Fungi</taxon>
        <taxon>Fungi incertae sedis</taxon>
        <taxon>Zoopagomycota</taxon>
        <taxon>Kickxellomycotina</taxon>
        <taxon>Kickxellomycetes</taxon>
        <taxon>Kickxellales</taxon>
        <taxon>Kickxellaceae</taxon>
        <taxon>Coemansia</taxon>
    </lineage>
</organism>
<comment type="caution">
    <text evidence="1">The sequence shown here is derived from an EMBL/GenBank/DDBJ whole genome shotgun (WGS) entry which is preliminary data.</text>
</comment>